<proteinExistence type="predicted"/>
<dbReference type="RefSeq" id="XP_036636113.1">
    <property type="nucleotide sequence ID" value="XM_036770268.1"/>
</dbReference>
<keyword evidence="3" id="KW-1185">Reference proteome</keyword>
<dbReference type="EMBL" id="JACETU010000001">
    <property type="protein sequence ID" value="KAF7440269.1"/>
    <property type="molecule type" value="Genomic_DNA"/>
</dbReference>
<dbReference type="Pfam" id="PF11709">
    <property type="entry name" value="Mit_ribos_Mrp51"/>
    <property type="match status" value="1"/>
</dbReference>
<dbReference type="AlphaFoldDB" id="A0A8H7DVF3"/>
<organism evidence="2 3">
    <name type="scientific">Pleurotus ostreatus</name>
    <name type="common">Oyster mushroom</name>
    <name type="synonym">White-rot fungus</name>
    <dbReference type="NCBI Taxonomy" id="5322"/>
    <lineage>
        <taxon>Eukaryota</taxon>
        <taxon>Fungi</taxon>
        <taxon>Dikarya</taxon>
        <taxon>Basidiomycota</taxon>
        <taxon>Agaricomycotina</taxon>
        <taxon>Agaricomycetes</taxon>
        <taxon>Agaricomycetidae</taxon>
        <taxon>Agaricales</taxon>
        <taxon>Pleurotineae</taxon>
        <taxon>Pleurotaceae</taxon>
        <taxon>Pleurotus</taxon>
    </lineage>
</organism>
<evidence type="ECO:0000313" key="2">
    <source>
        <dbReference type="EMBL" id="KAF7440269.1"/>
    </source>
</evidence>
<dbReference type="Proteomes" id="UP000623687">
    <property type="component" value="Unassembled WGS sequence"/>
</dbReference>
<name>A0A8H7DVF3_PLEOS</name>
<dbReference type="PANTHER" id="PTHR28058">
    <property type="entry name" value="37S RIBOSOMAL PROTEIN MRP51, MITOCHONDRIAL"/>
    <property type="match status" value="1"/>
</dbReference>
<evidence type="ECO:0000313" key="3">
    <source>
        <dbReference type="Proteomes" id="UP000623687"/>
    </source>
</evidence>
<feature type="compositionally biased region" description="Low complexity" evidence="1">
    <location>
        <begin position="279"/>
        <end position="298"/>
    </location>
</feature>
<dbReference type="OrthoDB" id="2735536at2759"/>
<dbReference type="InterPro" id="IPR016712">
    <property type="entry name" value="Rbsml_bS1m-like"/>
</dbReference>
<comment type="caution">
    <text evidence="2">The sequence shown here is derived from an EMBL/GenBank/DDBJ whole genome shotgun (WGS) entry which is preliminary data.</text>
</comment>
<dbReference type="PANTHER" id="PTHR28058:SF1">
    <property type="entry name" value="SMALL RIBOSOMAL SUBUNIT PROTEIN BS1M"/>
    <property type="match status" value="1"/>
</dbReference>
<reference evidence="2" key="1">
    <citation type="submission" date="2019-07" db="EMBL/GenBank/DDBJ databases">
        <authorList>
            <person name="Palmer J.M."/>
        </authorList>
    </citation>
    <scope>NUCLEOTIDE SEQUENCE</scope>
    <source>
        <strain evidence="2">PC9</strain>
    </source>
</reference>
<sequence>MSEAAPKLTSGEFSDVPCWCLHPFFVASVGLMSIASTSTSKVLRPGPAPSAFTTLLHKSKFASYDPYIKQVYSAPPASAHRGDYGLKRPIPLRRKNAFITVKSVDSRAQQTEWNHGESQARFIRRWEELGVLPKARAGGDKGWERTLGPEATEWLVDSEHCDWQEVKQQPGNSSRNLLGSTMPTSLLDGRGYTKKLEANKKESDAREGGHLVPNLDSMNPAEFKRFLNKCRELRPKFIEYLASVTELKGKSLYDISQNTAADHHRQFLQRHTRELFGYSSSDKSQQPSSQLPRPLPNSCRIEQKPHPTGALLYSHPSRMTNYFTSPSQPGLVVQELYVDKRKAQGNDSLLTPVTSAGAMYGRGSVNTKENAYFASFAGMTAILKRKNAAGKKPLLNINSEEGINIIKPTAPKLSEDVPLPIEYEQEDMEEEDEADDLEMQYAPEVDPEDSKHEARMRIIDHPTLNIAPKVVGYSPEGLKGANLSVEVIVDGEVSDMDSQGTDFTRENPFQPGSREYITGGLYDGLDAEPPRNTSMGTVPLSIAYSKSRSDGAMSELLRQSNSMTAKWGAKAASGAEPNLIDTLRGITNTSADDGYRIPTEDSDEWEG</sequence>
<protein>
    <submittedName>
        <fullName evidence="2">Uncharacterized protein</fullName>
    </submittedName>
</protein>
<evidence type="ECO:0000256" key="1">
    <source>
        <dbReference type="SAM" id="MobiDB-lite"/>
    </source>
</evidence>
<feature type="region of interest" description="Disordered" evidence="1">
    <location>
        <begin position="278"/>
        <end position="299"/>
    </location>
</feature>
<dbReference type="VEuPathDB" id="FungiDB:PC9H_000613"/>
<feature type="region of interest" description="Disordered" evidence="1">
    <location>
        <begin position="585"/>
        <end position="607"/>
    </location>
</feature>
<dbReference type="GeneID" id="59370454"/>
<gene>
    <name evidence="2" type="ORF">PC9H_000613</name>
</gene>
<accession>A0A8H7DVF3</accession>